<sequence>MDRIRIEDKSDPVQPNGFNPSDRIRIEVKSGRIRSVKISKAEQKTKTFDGIAGLLSFNARMGKKVIVAISPDTENGHVIIRTDAMRSRLIARDSCLMTDSIHGVITELPYRDINITMTSGYSRSLKRTLPMVVSFLLGMSMYHYKAHLLVVFQTLWDSKPTLEVFSNEFPGMTCDLFTAEHQGFVLAVKEFCNVLEPSPVKLEGIYGFCSVHSKRNARKFAKSSECPPEHKDYFLSATNRLLEKLSVEEYKSITTGQSFLRPFYTLANR</sequence>
<reference evidence="1" key="1">
    <citation type="journal article" date="2020" name="Fungal Divers.">
        <title>Resolving the Mortierellaceae phylogeny through synthesis of multi-gene phylogenetics and phylogenomics.</title>
        <authorList>
            <person name="Vandepol N."/>
            <person name="Liber J."/>
            <person name="Desiro A."/>
            <person name="Na H."/>
            <person name="Kennedy M."/>
            <person name="Barry K."/>
            <person name="Grigoriev I.V."/>
            <person name="Miller A.N."/>
            <person name="O'Donnell K."/>
            <person name="Stajich J.E."/>
            <person name="Bonito G."/>
        </authorList>
    </citation>
    <scope>NUCLEOTIDE SEQUENCE</scope>
    <source>
        <strain evidence="1">NRRL 2591</strain>
    </source>
</reference>
<dbReference type="EMBL" id="JAAAXW010000676">
    <property type="protein sequence ID" value="KAF9536507.1"/>
    <property type="molecule type" value="Genomic_DNA"/>
</dbReference>
<dbReference type="AlphaFoldDB" id="A0A9P6JXM7"/>
<organism evidence="1 2">
    <name type="scientific">Mortierella hygrophila</name>
    <dbReference type="NCBI Taxonomy" id="979708"/>
    <lineage>
        <taxon>Eukaryota</taxon>
        <taxon>Fungi</taxon>
        <taxon>Fungi incertae sedis</taxon>
        <taxon>Mucoromycota</taxon>
        <taxon>Mortierellomycotina</taxon>
        <taxon>Mortierellomycetes</taxon>
        <taxon>Mortierellales</taxon>
        <taxon>Mortierellaceae</taxon>
        <taxon>Mortierella</taxon>
    </lineage>
</organism>
<name>A0A9P6JXM7_9FUNG</name>
<gene>
    <name evidence="1" type="ORF">EC957_010606</name>
</gene>
<protein>
    <submittedName>
        <fullName evidence="1">Uncharacterized protein</fullName>
    </submittedName>
</protein>
<feature type="non-terminal residue" evidence="1">
    <location>
        <position position="269"/>
    </location>
</feature>
<evidence type="ECO:0000313" key="2">
    <source>
        <dbReference type="Proteomes" id="UP000723463"/>
    </source>
</evidence>
<accession>A0A9P6JXM7</accession>
<proteinExistence type="predicted"/>
<keyword evidence="2" id="KW-1185">Reference proteome</keyword>
<evidence type="ECO:0000313" key="1">
    <source>
        <dbReference type="EMBL" id="KAF9536507.1"/>
    </source>
</evidence>
<comment type="caution">
    <text evidence="1">The sequence shown here is derived from an EMBL/GenBank/DDBJ whole genome shotgun (WGS) entry which is preliminary data.</text>
</comment>
<dbReference type="Proteomes" id="UP000723463">
    <property type="component" value="Unassembled WGS sequence"/>
</dbReference>